<dbReference type="InterPro" id="IPR001048">
    <property type="entry name" value="Asp/Glu/Uridylate_kinase"/>
</dbReference>
<name>D7BCX8_ALLS1</name>
<comment type="pathway">
    <text evidence="1 9">Amino-acid biosynthesis; L-arginine biosynthesis; N(2)-acetyl-L-ornithine from L-glutamate: step 2/4.</text>
</comment>
<evidence type="ECO:0000259" key="10">
    <source>
        <dbReference type="Pfam" id="PF00696"/>
    </source>
</evidence>
<dbReference type="GO" id="GO:0042450">
    <property type="term" value="P:L-arginine biosynthetic process via ornithine"/>
    <property type="evidence" value="ECO:0007669"/>
    <property type="project" value="UniProtKB-UniRule"/>
</dbReference>
<dbReference type="InterPro" id="IPR004662">
    <property type="entry name" value="AcgluKinase_fam"/>
</dbReference>
<keyword evidence="7 9" id="KW-0067">ATP-binding</keyword>
<dbReference type="AlphaFoldDB" id="D7BCX8"/>
<feature type="binding site" evidence="9">
    <location>
        <position position="86"/>
    </location>
    <ligand>
        <name>substrate</name>
    </ligand>
</feature>
<comment type="subcellular location">
    <subcellularLocation>
        <location evidence="9">Cytoplasm</location>
    </subcellularLocation>
</comment>
<feature type="site" description="Transition state stabilizer" evidence="9">
    <location>
        <position position="36"/>
    </location>
</feature>
<evidence type="ECO:0000256" key="8">
    <source>
        <dbReference type="ARBA" id="ARBA00048141"/>
    </source>
</evidence>
<keyword evidence="9" id="KW-0963">Cytoplasm</keyword>
<dbReference type="SUPFAM" id="SSF53633">
    <property type="entry name" value="Carbamate kinase-like"/>
    <property type="match status" value="1"/>
</dbReference>
<dbReference type="EC" id="2.7.2.8" evidence="9"/>
<dbReference type="PIRSF" id="PIRSF000728">
    <property type="entry name" value="NAGK"/>
    <property type="match status" value="1"/>
</dbReference>
<reference evidence="11 12" key="1">
    <citation type="journal article" date="2010" name="Stand. Genomic Sci.">
        <title>Complete genome sequence of Meiothermus silvanus type strain (VI-R2).</title>
        <authorList>
            <person name="Sikorski J."/>
            <person name="Tindall B.J."/>
            <person name="Lowry S."/>
            <person name="Lucas S."/>
            <person name="Nolan M."/>
            <person name="Copeland A."/>
            <person name="Glavina Del Rio T."/>
            <person name="Tice H."/>
            <person name="Cheng J.F."/>
            <person name="Han C."/>
            <person name="Pitluck S."/>
            <person name="Liolios K."/>
            <person name="Ivanova N."/>
            <person name="Mavromatis K."/>
            <person name="Mikhailova N."/>
            <person name="Pati A."/>
            <person name="Goodwin L."/>
            <person name="Chen A."/>
            <person name="Palaniappan K."/>
            <person name="Land M."/>
            <person name="Hauser L."/>
            <person name="Chang Y.J."/>
            <person name="Jeffries C.D."/>
            <person name="Rohde M."/>
            <person name="Goker M."/>
            <person name="Woyke T."/>
            <person name="Bristow J."/>
            <person name="Eisen J.A."/>
            <person name="Markowitz V."/>
            <person name="Hugenholtz P."/>
            <person name="Kyrpides N.C."/>
            <person name="Klenk H.P."/>
            <person name="Lapidus A."/>
        </authorList>
    </citation>
    <scope>NUCLEOTIDE SEQUENCE [LARGE SCALE GENOMIC DNA]</scope>
    <source>
        <strain evidence="12">ATCC 700542 / DSM 9946 / VI-R2</strain>
    </source>
</reference>
<dbReference type="Proteomes" id="UP000001916">
    <property type="component" value="Chromosome"/>
</dbReference>
<dbReference type="PANTHER" id="PTHR23342">
    <property type="entry name" value="N-ACETYLGLUTAMATE SYNTHASE"/>
    <property type="match status" value="1"/>
</dbReference>
<evidence type="ECO:0000256" key="3">
    <source>
        <dbReference type="ARBA" id="ARBA00022605"/>
    </source>
</evidence>
<sequence length="276" mass="29024">MFVRVQKTCLPNHSRTLHLRELPVYDFDMSLSLLIKIGGSLRGASELLDEIAAYPGRLVLVHGGGPNIGEWLNRMGFETHFYKGLRVTPPEQMEVVEMVLTTLGKGLAHSLTQRGRPAVALTGRDANLLQANLLEPALGRVGEVSQVNTQVLEQLLNLGLTPLIAPIGLDSQGPLNINADTAAGAVAGAMGLPAVFLTDVVGVLRDPKDPSSRFAELSKGEVHTLIGQGVISGGMIPKVEAALGALDKGAPWAAIARGARGVLEAVLSGETGTRVA</sequence>
<comment type="similarity">
    <text evidence="9">Belongs to the acetylglutamate kinase family. ArgB subfamily.</text>
</comment>
<evidence type="ECO:0000256" key="4">
    <source>
        <dbReference type="ARBA" id="ARBA00022679"/>
    </source>
</evidence>
<dbReference type="PANTHER" id="PTHR23342:SF0">
    <property type="entry name" value="N-ACETYLGLUTAMATE SYNTHASE, MITOCHONDRIAL"/>
    <property type="match status" value="1"/>
</dbReference>
<evidence type="ECO:0000256" key="7">
    <source>
        <dbReference type="ARBA" id="ARBA00022840"/>
    </source>
</evidence>
<dbReference type="Gene3D" id="3.40.1160.10">
    <property type="entry name" value="Acetylglutamate kinase-like"/>
    <property type="match status" value="1"/>
</dbReference>
<proteinExistence type="inferred from homology"/>
<dbReference type="GO" id="GO:0003991">
    <property type="term" value="F:acetylglutamate kinase activity"/>
    <property type="evidence" value="ECO:0007669"/>
    <property type="project" value="UniProtKB-UniRule"/>
</dbReference>
<dbReference type="GO" id="GO:0005737">
    <property type="term" value="C:cytoplasm"/>
    <property type="evidence" value="ECO:0007669"/>
    <property type="project" value="UniProtKB-SubCell"/>
</dbReference>
<comment type="catalytic activity">
    <reaction evidence="8 9">
        <text>N-acetyl-L-glutamate + ATP = N-acetyl-L-glutamyl 5-phosphate + ADP</text>
        <dbReference type="Rhea" id="RHEA:14629"/>
        <dbReference type="ChEBI" id="CHEBI:30616"/>
        <dbReference type="ChEBI" id="CHEBI:44337"/>
        <dbReference type="ChEBI" id="CHEBI:57936"/>
        <dbReference type="ChEBI" id="CHEBI:456216"/>
        <dbReference type="EC" id="2.7.2.8"/>
    </reaction>
</comment>
<keyword evidence="2 9" id="KW-0055">Arginine biosynthesis</keyword>
<feature type="binding site" evidence="9">
    <location>
        <position position="176"/>
    </location>
    <ligand>
        <name>substrate</name>
    </ligand>
</feature>
<keyword evidence="5 9" id="KW-0547">Nucleotide-binding</keyword>
<protein>
    <recommendedName>
        <fullName evidence="9">Acetylglutamate kinase</fullName>
        <ecNumber evidence="9">2.7.2.8</ecNumber>
    </recommendedName>
    <alternativeName>
        <fullName evidence="9">N-acetyl-L-glutamate 5-phosphotransferase</fullName>
    </alternativeName>
    <alternativeName>
        <fullName evidence="9">NAG kinase</fullName>
        <shortName evidence="9">NAGK</shortName>
    </alternativeName>
</protein>
<dbReference type="eggNOG" id="COG0548">
    <property type="taxonomic scope" value="Bacteria"/>
</dbReference>
<organism evidence="11 12">
    <name type="scientific">Allomeiothermus silvanus (strain ATCC 700542 / DSM 9946 / NBRC 106475 / NCIMB 13440 / VI-R2)</name>
    <name type="common">Thermus silvanus</name>
    <dbReference type="NCBI Taxonomy" id="526227"/>
    <lineage>
        <taxon>Bacteria</taxon>
        <taxon>Thermotogati</taxon>
        <taxon>Deinococcota</taxon>
        <taxon>Deinococci</taxon>
        <taxon>Thermales</taxon>
        <taxon>Thermaceae</taxon>
        <taxon>Allomeiothermus</taxon>
    </lineage>
</organism>
<dbReference type="InterPro" id="IPR036393">
    <property type="entry name" value="AceGlu_kinase-like_sf"/>
</dbReference>
<gene>
    <name evidence="9" type="primary">argB</name>
    <name evidence="11" type="ordered locus">Mesil_2870</name>
</gene>
<evidence type="ECO:0000256" key="1">
    <source>
        <dbReference type="ARBA" id="ARBA00004828"/>
    </source>
</evidence>
<dbReference type="InterPro" id="IPR037528">
    <property type="entry name" value="ArgB"/>
</dbReference>
<evidence type="ECO:0000256" key="2">
    <source>
        <dbReference type="ARBA" id="ARBA00022571"/>
    </source>
</evidence>
<dbReference type="STRING" id="526227.Mesil_2870"/>
<keyword evidence="3 9" id="KW-0028">Amino-acid biosynthesis</keyword>
<evidence type="ECO:0000256" key="6">
    <source>
        <dbReference type="ARBA" id="ARBA00022777"/>
    </source>
</evidence>
<keyword evidence="12" id="KW-1185">Reference proteome</keyword>
<evidence type="ECO:0000256" key="5">
    <source>
        <dbReference type="ARBA" id="ARBA00022741"/>
    </source>
</evidence>
<dbReference type="KEGG" id="msv:Mesil_2870"/>
<dbReference type="Pfam" id="PF00696">
    <property type="entry name" value="AA_kinase"/>
    <property type="match status" value="1"/>
</dbReference>
<dbReference type="EMBL" id="CP002042">
    <property type="protein sequence ID" value="ADH64711.1"/>
    <property type="molecule type" value="Genomic_DNA"/>
</dbReference>
<dbReference type="HAMAP" id="MF_00082">
    <property type="entry name" value="ArgB"/>
    <property type="match status" value="1"/>
</dbReference>
<evidence type="ECO:0000256" key="9">
    <source>
        <dbReference type="HAMAP-Rule" id="MF_00082"/>
    </source>
</evidence>
<accession>D7BCX8</accession>
<feature type="binding site" evidence="9">
    <location>
        <begin position="64"/>
        <end position="65"/>
    </location>
    <ligand>
        <name>substrate</name>
    </ligand>
</feature>
<feature type="site" description="Transition state stabilizer" evidence="9">
    <location>
        <position position="238"/>
    </location>
</feature>
<evidence type="ECO:0000313" key="12">
    <source>
        <dbReference type="Proteomes" id="UP000001916"/>
    </source>
</evidence>
<dbReference type="HOGENOM" id="CLU_053680_1_0_0"/>
<evidence type="ECO:0000313" key="11">
    <source>
        <dbReference type="EMBL" id="ADH64711.1"/>
    </source>
</evidence>
<keyword evidence="4 9" id="KW-0808">Transferase</keyword>
<keyword evidence="6 9" id="KW-0418">Kinase</keyword>
<dbReference type="NCBIfam" id="TIGR00761">
    <property type="entry name" value="argB"/>
    <property type="match status" value="1"/>
</dbReference>
<dbReference type="CDD" id="cd04238">
    <property type="entry name" value="AAK_NAGK-like"/>
    <property type="match status" value="1"/>
</dbReference>
<dbReference type="GO" id="GO:0005524">
    <property type="term" value="F:ATP binding"/>
    <property type="evidence" value="ECO:0007669"/>
    <property type="project" value="UniProtKB-UniRule"/>
</dbReference>
<feature type="domain" description="Aspartate/glutamate/uridylate kinase" evidence="10">
    <location>
        <begin position="34"/>
        <end position="249"/>
    </location>
</feature>
<dbReference type="UniPathway" id="UPA00068">
    <property type="reaction ID" value="UER00107"/>
</dbReference>
<comment type="function">
    <text evidence="9">Catalyzes the ATP-dependent phosphorylation of N-acetyl-L-glutamate.</text>
</comment>